<reference evidence="8" key="1">
    <citation type="submission" date="2015-04" db="UniProtKB">
        <authorList>
            <consortium name="EnsemblPlants"/>
        </authorList>
    </citation>
    <scope>IDENTIFICATION</scope>
</reference>
<keyword evidence="5" id="KW-0560">Oxidoreductase</keyword>
<evidence type="ECO:0000256" key="3">
    <source>
        <dbReference type="ARBA" id="ARBA00022692"/>
    </source>
</evidence>
<name>A0A0E0D2N0_9ORYZ</name>
<accession>A0A0E0D2N0</accession>
<dbReference type="PRINTS" id="PR00385">
    <property type="entry name" value="P450"/>
</dbReference>
<dbReference type="PANTHER" id="PTHR47956:SF29">
    <property type="entry name" value="OS02G0278400 PROTEIN"/>
    <property type="match status" value="1"/>
</dbReference>
<evidence type="ECO:0000256" key="1">
    <source>
        <dbReference type="ARBA" id="ARBA00004167"/>
    </source>
</evidence>
<evidence type="ECO:0000313" key="9">
    <source>
        <dbReference type="Proteomes" id="UP000008021"/>
    </source>
</evidence>
<evidence type="ECO:0000256" key="5">
    <source>
        <dbReference type="ARBA" id="ARBA00023002"/>
    </source>
</evidence>
<keyword evidence="9" id="KW-1185">Reference proteome</keyword>
<dbReference type="GO" id="GO:0016020">
    <property type="term" value="C:membrane"/>
    <property type="evidence" value="ECO:0007669"/>
    <property type="project" value="UniProtKB-SubCell"/>
</dbReference>
<dbReference type="eggNOG" id="KOG0156">
    <property type="taxonomic scope" value="Eukaryota"/>
</dbReference>
<dbReference type="InterPro" id="IPR050193">
    <property type="entry name" value="Cytochrome_P450_71"/>
</dbReference>
<protein>
    <recommendedName>
        <fullName evidence="10">Cytochrome P450</fullName>
    </recommendedName>
</protein>
<dbReference type="HOGENOM" id="CLU_1002504_0_0_1"/>
<dbReference type="Gramene" id="OMERI03G20680.1">
    <property type="protein sequence ID" value="OMERI03G20680.1"/>
    <property type="gene ID" value="OMERI03G20680"/>
</dbReference>
<evidence type="ECO:0000256" key="2">
    <source>
        <dbReference type="ARBA" id="ARBA00010617"/>
    </source>
</evidence>
<dbReference type="InterPro" id="IPR036396">
    <property type="entry name" value="Cyt_P450_sf"/>
</dbReference>
<dbReference type="PANTHER" id="PTHR47956">
    <property type="entry name" value="CYTOCHROME P450 71B11-RELATED"/>
    <property type="match status" value="1"/>
</dbReference>
<comment type="similarity">
    <text evidence="2">Belongs to the cytochrome P450 family.</text>
</comment>
<dbReference type="GO" id="GO:0020037">
    <property type="term" value="F:heme binding"/>
    <property type="evidence" value="ECO:0007669"/>
    <property type="project" value="InterPro"/>
</dbReference>
<sequence>MGLFYNVPYLQDIFGAATDTTGSTLEWAMAELMRNPRTMEKAKQEVRNALGQGRAMVTGADIGDLHYLQMVIKETLRLHPSIPLIVRASEESTLVMGYDIPQGTNIFINAFSVARDPRYWKDADEFMPERFEKNGDDIKATTVHMGFIPFGAGSQCPGALFATTIIQLTLANLLYHFDWTLINGESPESLNMGEVLGIYTGAIQIEDRVSQNKQGPGEGLMAAWTTLAAVFENTRMELELKKKTLADLPQAIEAKRSKLKAIIGASPSNQYQDQMLVI</sequence>
<evidence type="ECO:0000256" key="7">
    <source>
        <dbReference type="PIRSR" id="PIRSR602401-1"/>
    </source>
</evidence>
<dbReference type="Gene3D" id="1.10.630.10">
    <property type="entry name" value="Cytochrome P450"/>
    <property type="match status" value="1"/>
</dbReference>
<dbReference type="Pfam" id="PF00067">
    <property type="entry name" value="p450"/>
    <property type="match status" value="1"/>
</dbReference>
<evidence type="ECO:0000256" key="4">
    <source>
        <dbReference type="ARBA" id="ARBA00022989"/>
    </source>
</evidence>
<evidence type="ECO:0000256" key="6">
    <source>
        <dbReference type="ARBA" id="ARBA00023136"/>
    </source>
</evidence>
<dbReference type="InterPro" id="IPR001128">
    <property type="entry name" value="Cyt_P450"/>
</dbReference>
<dbReference type="GO" id="GO:0005506">
    <property type="term" value="F:iron ion binding"/>
    <property type="evidence" value="ECO:0007669"/>
    <property type="project" value="InterPro"/>
</dbReference>
<keyword evidence="4" id="KW-1133">Transmembrane helix</keyword>
<dbReference type="EnsemblPlants" id="OMERI03G20680.1">
    <property type="protein sequence ID" value="OMERI03G20680.1"/>
    <property type="gene ID" value="OMERI03G20680"/>
</dbReference>
<keyword evidence="7" id="KW-0479">Metal-binding</keyword>
<dbReference type="STRING" id="40149.A0A0E0D2N0"/>
<comment type="subcellular location">
    <subcellularLocation>
        <location evidence="1">Membrane</location>
        <topology evidence="1">Single-pass membrane protein</topology>
    </subcellularLocation>
</comment>
<feature type="binding site" description="axial binding residue" evidence="7">
    <location>
        <position position="156"/>
    </location>
    <ligand>
        <name>heme</name>
        <dbReference type="ChEBI" id="CHEBI:30413"/>
    </ligand>
    <ligandPart>
        <name>Fe</name>
        <dbReference type="ChEBI" id="CHEBI:18248"/>
    </ligandPart>
</feature>
<reference evidence="8" key="2">
    <citation type="submission" date="2018-05" db="EMBL/GenBank/DDBJ databases">
        <title>OmerRS3 (Oryza meridionalis Reference Sequence Version 3).</title>
        <authorList>
            <person name="Zhang J."/>
            <person name="Kudrna D."/>
            <person name="Lee S."/>
            <person name="Talag J."/>
            <person name="Welchert J."/>
            <person name="Wing R.A."/>
        </authorList>
    </citation>
    <scope>NUCLEOTIDE SEQUENCE [LARGE SCALE GENOMIC DNA]</scope>
    <source>
        <strain evidence="8">cv. OR44</strain>
    </source>
</reference>
<dbReference type="InterPro" id="IPR002401">
    <property type="entry name" value="Cyt_P450_E_grp-I"/>
</dbReference>
<dbReference type="AlphaFoldDB" id="A0A0E0D2N0"/>
<keyword evidence="3" id="KW-0812">Transmembrane</keyword>
<organism evidence="8">
    <name type="scientific">Oryza meridionalis</name>
    <dbReference type="NCBI Taxonomy" id="40149"/>
    <lineage>
        <taxon>Eukaryota</taxon>
        <taxon>Viridiplantae</taxon>
        <taxon>Streptophyta</taxon>
        <taxon>Embryophyta</taxon>
        <taxon>Tracheophyta</taxon>
        <taxon>Spermatophyta</taxon>
        <taxon>Magnoliopsida</taxon>
        <taxon>Liliopsida</taxon>
        <taxon>Poales</taxon>
        <taxon>Poaceae</taxon>
        <taxon>BOP clade</taxon>
        <taxon>Oryzoideae</taxon>
        <taxon>Oryzeae</taxon>
        <taxon>Oryzinae</taxon>
        <taxon>Oryza</taxon>
    </lineage>
</organism>
<dbReference type="SUPFAM" id="SSF48264">
    <property type="entry name" value="Cytochrome P450"/>
    <property type="match status" value="1"/>
</dbReference>
<dbReference type="GO" id="GO:0004497">
    <property type="term" value="F:monooxygenase activity"/>
    <property type="evidence" value="ECO:0007669"/>
    <property type="project" value="InterPro"/>
</dbReference>
<evidence type="ECO:0000313" key="8">
    <source>
        <dbReference type="EnsemblPlants" id="OMERI03G20680.1"/>
    </source>
</evidence>
<evidence type="ECO:0008006" key="10">
    <source>
        <dbReference type="Google" id="ProtNLM"/>
    </source>
</evidence>
<proteinExistence type="inferred from homology"/>
<dbReference type="GO" id="GO:0016705">
    <property type="term" value="F:oxidoreductase activity, acting on paired donors, with incorporation or reduction of molecular oxygen"/>
    <property type="evidence" value="ECO:0007669"/>
    <property type="project" value="InterPro"/>
</dbReference>
<dbReference type="Proteomes" id="UP000008021">
    <property type="component" value="Chromosome 3"/>
</dbReference>
<dbReference type="PRINTS" id="PR00463">
    <property type="entry name" value="EP450I"/>
</dbReference>
<keyword evidence="7" id="KW-0349">Heme</keyword>
<comment type="cofactor">
    <cofactor evidence="7">
        <name>heme</name>
        <dbReference type="ChEBI" id="CHEBI:30413"/>
    </cofactor>
</comment>
<keyword evidence="7" id="KW-0408">Iron</keyword>
<keyword evidence="6" id="KW-0472">Membrane</keyword>